<comment type="caution">
    <text evidence="3">The sequence shown here is derived from an EMBL/GenBank/DDBJ whole genome shotgun (WGS) entry which is preliminary data.</text>
</comment>
<feature type="coiled-coil region" evidence="1">
    <location>
        <begin position="122"/>
        <end position="149"/>
    </location>
</feature>
<accession>A0A448XCU1</accession>
<organism evidence="3 4">
    <name type="scientific">Protopolystoma xenopodis</name>
    <dbReference type="NCBI Taxonomy" id="117903"/>
    <lineage>
        <taxon>Eukaryota</taxon>
        <taxon>Metazoa</taxon>
        <taxon>Spiralia</taxon>
        <taxon>Lophotrochozoa</taxon>
        <taxon>Platyhelminthes</taxon>
        <taxon>Monogenea</taxon>
        <taxon>Polyopisthocotylea</taxon>
        <taxon>Polystomatidea</taxon>
        <taxon>Polystomatidae</taxon>
        <taxon>Protopolystoma</taxon>
    </lineage>
</organism>
<dbReference type="AlphaFoldDB" id="A0A448XCU1"/>
<keyword evidence="1" id="KW-0175">Coiled coil</keyword>
<sequence>MSHIIQLTLLNTGPSKQLVYSRFPRIPADICFIHFCLFQSRLSVVTLLFSTYSRPADFEPRLNRVRRELAHVEEKLHFLDIISINPDILCSGLDSGKAFQEILSSLDADISYLRQIASLLAAQNITDENDVLSDQLDDLLRQKVKLSKKASRIRSYYTRPLVLYVPKVVSTGTPLIKLCLFLTNTQKGPFEATLNQIYVLDTSSSLCQADFFWFSVSLPCGGWPKASLMWLAFRSFCLILGEAESRKPVTIHYAVPAPTAGIAAHPTHYGYHRGGLRLPGHHELPCFSQKHVTGEQCTLHHASSFIPQERTSRSFKLFDLGHKKAYNDLLSVCVASPRSPATSSSSPTVCAEGGGTPAGPVKIASTSCLETARGLVDQLRRLAGLKPKNELTTALKDTEQLLQKLAHVAQTMCPSSSTSVGPGGHSGRQSQLKQQLSPLHKQQPTVLQMGELSDHQLAELKLPSPCLYFLRARCLGVQ</sequence>
<protein>
    <submittedName>
        <fullName evidence="3">Uncharacterized protein</fullName>
    </submittedName>
</protein>
<dbReference type="Proteomes" id="UP000784294">
    <property type="component" value="Unassembled WGS sequence"/>
</dbReference>
<evidence type="ECO:0000256" key="2">
    <source>
        <dbReference type="SAM" id="MobiDB-lite"/>
    </source>
</evidence>
<feature type="non-terminal residue" evidence="3">
    <location>
        <position position="1"/>
    </location>
</feature>
<name>A0A448XCU1_9PLAT</name>
<evidence type="ECO:0000313" key="4">
    <source>
        <dbReference type="Proteomes" id="UP000784294"/>
    </source>
</evidence>
<keyword evidence="4" id="KW-1185">Reference proteome</keyword>
<gene>
    <name evidence="3" type="ORF">PXEA_LOCUS27264</name>
</gene>
<dbReference type="EMBL" id="CAAALY010246482">
    <property type="protein sequence ID" value="VEL33824.1"/>
    <property type="molecule type" value="Genomic_DNA"/>
</dbReference>
<evidence type="ECO:0000313" key="3">
    <source>
        <dbReference type="EMBL" id="VEL33824.1"/>
    </source>
</evidence>
<dbReference type="OrthoDB" id="10057795at2759"/>
<reference evidence="3" key="1">
    <citation type="submission" date="2018-11" db="EMBL/GenBank/DDBJ databases">
        <authorList>
            <consortium name="Pathogen Informatics"/>
        </authorList>
    </citation>
    <scope>NUCLEOTIDE SEQUENCE</scope>
</reference>
<feature type="region of interest" description="Disordered" evidence="2">
    <location>
        <begin position="413"/>
        <end position="437"/>
    </location>
</feature>
<proteinExistence type="predicted"/>
<feature type="compositionally biased region" description="Polar residues" evidence="2">
    <location>
        <begin position="427"/>
        <end position="437"/>
    </location>
</feature>
<evidence type="ECO:0000256" key="1">
    <source>
        <dbReference type="SAM" id="Coils"/>
    </source>
</evidence>